<sequence length="580" mass="66904">MIERIKITNIKGIGKNTKNATYEFEIRPNRPHIFVAPNGFGKSSFAIAFERLNPTKIVLGKNDYFQDDENNKPKIEIVYSDNGNNPITVAADENSNQLRQNFSWFVINNQLFAKAKKNRIGGNVIASASLETPPVVLINSIPENISFDYSITAQKGLFGVNGKVLRNLASLYQNKKFIHGLSSHFETLRRINGQTFQNRIAQFKDRVNGQGGTTERIRTWIDGNEIDFLNGTNNLSTLAQFISTFDLGFDTSADNFLTAIQLSSDYNRDPERFKAACKRVVYELEKAKYTKVFEDFNSSWQEFKPTEKDGKLIVAVPKTIHISNGQRDVMCFIALLKKAELNLAKDNCILIIDEIFDYLDDANLIAVQYYVTQLIEKLKAKRKKLYPIILTHLNPLFFKNFTFSKQKVHFIEKKDAVINPHFKKLLENRENPIIEADVSKYHLHFQPNPINIRSDFEVLDLKPTWGDSAVFDNYINDEFEKYNNDEQEYDPFAVCCYVRKKVEQYAYERINDPGFKQQFLNTHRTAKKLEFAEDKGVEIPEVYYLLGIIYNDGMHYKNNDDAISGKLENLTIKKMIKEIN</sequence>
<evidence type="ECO:0000313" key="1">
    <source>
        <dbReference type="EMBL" id="XBQ23352.1"/>
    </source>
</evidence>
<accession>A0AAU7MYN3</accession>
<dbReference type="Gene3D" id="3.40.50.300">
    <property type="entry name" value="P-loop containing nucleotide triphosphate hydrolases"/>
    <property type="match status" value="1"/>
</dbReference>
<proteinExistence type="predicted"/>
<gene>
    <name evidence="1" type="ORF">ABNE31_00190</name>
</gene>
<dbReference type="InterPro" id="IPR027417">
    <property type="entry name" value="P-loop_NTPase"/>
</dbReference>
<dbReference type="SUPFAM" id="SSF52540">
    <property type="entry name" value="P-loop containing nucleoside triphosphate hydrolases"/>
    <property type="match status" value="1"/>
</dbReference>
<dbReference type="KEGG" id="fld:ABNE31_00190"/>
<evidence type="ECO:0008006" key="2">
    <source>
        <dbReference type="Google" id="ProtNLM"/>
    </source>
</evidence>
<dbReference type="RefSeq" id="WP_349351939.1">
    <property type="nucleotide sequence ID" value="NZ_CP157804.1"/>
</dbReference>
<reference evidence="1" key="1">
    <citation type="submission" date="2024-05" db="EMBL/GenBank/DDBJ databases">
        <title>Draft Genome Sequences of Flagellimonas sp. MMG031 and Marinobacter sp. MMG032 Isolated from the dinoflagellate Symbiodinium pilosum.</title>
        <authorList>
            <person name="Shikuma N.J."/>
            <person name="Farrell M.V."/>
        </authorList>
    </citation>
    <scope>NUCLEOTIDE SEQUENCE</scope>
    <source>
        <strain evidence="1">MMG031</strain>
    </source>
</reference>
<dbReference type="EMBL" id="CP157804">
    <property type="protein sequence ID" value="XBQ23352.1"/>
    <property type="molecule type" value="Genomic_DNA"/>
</dbReference>
<name>A0AAU7MYN3_9FLAO</name>
<organism evidence="1">
    <name type="scientific">Flagellimonas sp. MMG031</name>
    <dbReference type="NCBI Taxonomy" id="3158549"/>
    <lineage>
        <taxon>Bacteria</taxon>
        <taxon>Pseudomonadati</taxon>
        <taxon>Bacteroidota</taxon>
        <taxon>Flavobacteriia</taxon>
        <taxon>Flavobacteriales</taxon>
        <taxon>Flavobacteriaceae</taxon>
        <taxon>Flagellimonas</taxon>
    </lineage>
</organism>
<protein>
    <recommendedName>
        <fullName evidence="2">Rad50/SbcC-type AAA domain-containing protein</fullName>
    </recommendedName>
</protein>
<dbReference type="AlphaFoldDB" id="A0AAU7MYN3"/>